<dbReference type="InterPro" id="IPR041070">
    <property type="entry name" value="JHD"/>
</dbReference>
<dbReference type="InterPro" id="IPR003347">
    <property type="entry name" value="JmjC_dom"/>
</dbReference>
<keyword evidence="10" id="KW-0804">Transcription</keyword>
<dbReference type="InterPro" id="IPR001965">
    <property type="entry name" value="Znf_PHD"/>
</dbReference>
<keyword evidence="4" id="KW-0862">Zinc</keyword>
<keyword evidence="6" id="KW-0223">Dioxygenase</keyword>
<keyword evidence="5" id="KW-0156">Chromatin regulator</keyword>
<comment type="caution">
    <text evidence="16">The sequence shown here is derived from an EMBL/GenBank/DDBJ whole genome shotgun (WGS) entry which is preliminary data.</text>
</comment>
<evidence type="ECO:0000313" key="16">
    <source>
        <dbReference type="EMBL" id="KAL1492650.1"/>
    </source>
</evidence>
<evidence type="ECO:0000259" key="14">
    <source>
        <dbReference type="PROSITE" id="PS50016"/>
    </source>
</evidence>
<evidence type="ECO:0000256" key="1">
    <source>
        <dbReference type="ARBA" id="ARBA00004123"/>
    </source>
</evidence>
<dbReference type="InterPro" id="IPR019787">
    <property type="entry name" value="Znf_PHD-finger"/>
</dbReference>
<dbReference type="CDD" id="cd15554">
    <property type="entry name" value="PHD_PHF2_like"/>
    <property type="match status" value="1"/>
</dbReference>
<dbReference type="PROSITE" id="PS51184">
    <property type="entry name" value="JMJC"/>
    <property type="match status" value="1"/>
</dbReference>
<dbReference type="Pfam" id="PF02373">
    <property type="entry name" value="JmjC"/>
    <property type="match status" value="1"/>
</dbReference>
<feature type="domain" description="JmjC" evidence="15">
    <location>
        <begin position="226"/>
        <end position="382"/>
    </location>
</feature>
<dbReference type="InterPro" id="IPR050690">
    <property type="entry name" value="JHDM1_Histone_Demethylase"/>
</dbReference>
<dbReference type="InterPro" id="IPR011011">
    <property type="entry name" value="Znf_FYVE_PHD"/>
</dbReference>
<feature type="region of interest" description="Disordered" evidence="13">
    <location>
        <begin position="476"/>
        <end position="499"/>
    </location>
</feature>
<keyword evidence="3 12" id="KW-0863">Zinc-finger</keyword>
<feature type="domain" description="PHD-type" evidence="14">
    <location>
        <begin position="34"/>
        <end position="85"/>
    </location>
</feature>
<organism evidence="16 17">
    <name type="scientific">Hypothenemus hampei</name>
    <name type="common">Coffee berry borer</name>
    <dbReference type="NCBI Taxonomy" id="57062"/>
    <lineage>
        <taxon>Eukaryota</taxon>
        <taxon>Metazoa</taxon>
        <taxon>Ecdysozoa</taxon>
        <taxon>Arthropoda</taxon>
        <taxon>Hexapoda</taxon>
        <taxon>Insecta</taxon>
        <taxon>Pterygota</taxon>
        <taxon>Neoptera</taxon>
        <taxon>Endopterygota</taxon>
        <taxon>Coleoptera</taxon>
        <taxon>Polyphaga</taxon>
        <taxon>Cucujiformia</taxon>
        <taxon>Curculionidae</taxon>
        <taxon>Scolytinae</taxon>
        <taxon>Hypothenemus</taxon>
    </lineage>
</organism>
<dbReference type="Pfam" id="PF00628">
    <property type="entry name" value="PHD"/>
    <property type="match status" value="1"/>
</dbReference>
<reference evidence="16 17" key="1">
    <citation type="submission" date="2024-05" db="EMBL/GenBank/DDBJ databases">
        <title>Genetic variation in Jamaican populations of the coffee berry borer (Hypothenemus hampei).</title>
        <authorList>
            <person name="Errbii M."/>
            <person name="Myrie A."/>
        </authorList>
    </citation>
    <scope>NUCLEOTIDE SEQUENCE [LARGE SCALE GENOMIC DNA]</scope>
    <source>
        <strain evidence="16">JA-Hopewell-2020-01-JO</strain>
        <tissue evidence="16">Whole body</tissue>
    </source>
</reference>
<dbReference type="GO" id="GO:0005634">
    <property type="term" value="C:nucleus"/>
    <property type="evidence" value="ECO:0007669"/>
    <property type="project" value="UniProtKB-SubCell"/>
</dbReference>
<dbReference type="GO" id="GO:0051213">
    <property type="term" value="F:dioxygenase activity"/>
    <property type="evidence" value="ECO:0007669"/>
    <property type="project" value="UniProtKB-KW"/>
</dbReference>
<evidence type="ECO:0008006" key="18">
    <source>
        <dbReference type="Google" id="ProtNLM"/>
    </source>
</evidence>
<feature type="region of interest" description="Disordered" evidence="13">
    <location>
        <begin position="806"/>
        <end position="885"/>
    </location>
</feature>
<evidence type="ECO:0000256" key="10">
    <source>
        <dbReference type="ARBA" id="ARBA00023163"/>
    </source>
</evidence>
<feature type="region of interest" description="Disordered" evidence="13">
    <location>
        <begin position="720"/>
        <end position="739"/>
    </location>
</feature>
<feature type="compositionally biased region" description="Polar residues" evidence="13">
    <location>
        <begin position="860"/>
        <end position="872"/>
    </location>
</feature>
<keyword evidence="7" id="KW-0560">Oxidoreductase</keyword>
<keyword evidence="17" id="KW-1185">Reference proteome</keyword>
<dbReference type="PROSITE" id="PS01359">
    <property type="entry name" value="ZF_PHD_1"/>
    <property type="match status" value="1"/>
</dbReference>
<dbReference type="PANTHER" id="PTHR23123">
    <property type="entry name" value="PHD/F-BOX CONTAINING PROTEIN"/>
    <property type="match status" value="1"/>
</dbReference>
<evidence type="ECO:0000256" key="6">
    <source>
        <dbReference type="ARBA" id="ARBA00022964"/>
    </source>
</evidence>
<evidence type="ECO:0000256" key="4">
    <source>
        <dbReference type="ARBA" id="ARBA00022833"/>
    </source>
</evidence>
<dbReference type="SMART" id="SM00249">
    <property type="entry name" value="PHD"/>
    <property type="match status" value="1"/>
</dbReference>
<dbReference type="GO" id="GO:0008270">
    <property type="term" value="F:zinc ion binding"/>
    <property type="evidence" value="ECO:0007669"/>
    <property type="project" value="UniProtKB-KW"/>
</dbReference>
<name>A0ABD1EDL5_HYPHA</name>
<evidence type="ECO:0000256" key="7">
    <source>
        <dbReference type="ARBA" id="ARBA00023002"/>
    </source>
</evidence>
<dbReference type="PROSITE" id="PS50016">
    <property type="entry name" value="ZF_PHD_2"/>
    <property type="match status" value="1"/>
</dbReference>
<evidence type="ECO:0000256" key="3">
    <source>
        <dbReference type="ARBA" id="ARBA00022771"/>
    </source>
</evidence>
<dbReference type="EMBL" id="JBDJPC010000008">
    <property type="protein sequence ID" value="KAL1492650.1"/>
    <property type="molecule type" value="Genomic_DNA"/>
</dbReference>
<evidence type="ECO:0000256" key="9">
    <source>
        <dbReference type="ARBA" id="ARBA00023015"/>
    </source>
</evidence>
<dbReference type="Proteomes" id="UP001566132">
    <property type="component" value="Unassembled WGS sequence"/>
</dbReference>
<evidence type="ECO:0000256" key="11">
    <source>
        <dbReference type="ARBA" id="ARBA00023242"/>
    </source>
</evidence>
<proteinExistence type="predicted"/>
<keyword evidence="8" id="KW-0408">Iron</keyword>
<evidence type="ECO:0000256" key="2">
    <source>
        <dbReference type="ARBA" id="ARBA00022723"/>
    </source>
</evidence>
<keyword evidence="2" id="KW-0479">Metal-binding</keyword>
<dbReference type="Pfam" id="PF17811">
    <property type="entry name" value="JHD"/>
    <property type="match status" value="1"/>
</dbReference>
<keyword evidence="9" id="KW-0805">Transcription regulation</keyword>
<keyword evidence="11" id="KW-0539">Nucleus</keyword>
<sequence length="950" mass="108087">MLQTQHSQNPFFAMDISENSFNVNNFNMPPESEPSYCLCGQPYNSDIFMIQCDSCKDWFHSTCCNFREWQAIEIDKYHCPRCSPIVGPSIHKAVHNSHRHDYWDAAAANKPVQTGTPAFIRELRSRHFPSADDILIKASGQDLTEEFFNTKGFNNPIIINNKDGLDMTMPPENFSYVDVMKLIGDDKEIDVIDVCRQSSIRMTLGDFVNYVASNGRTRIFNVVSLEFSNTGMTHIIEPPLIARRLDWANSIWPDNYEGRPQVQKYCLMSVKDSYTDFHIDFGGTSVWYHVLRGEKIFFFVKPTSANLTLYSQWMTSSNQSETFFGDQIDQCYKFHLRQGQTMLIPTGWIHAVYTPVDSLVFGGNFLHSYNIDLQLNCYEIERKTKTETKYLYPNFVTINFFAATKLLEDIIKINISGEGRAPENLLFGLKALQQAIKHWNNEKDCNITVREQLPFGINIPKLLKDIGKEIRHAERIINHLNPPKPERESKRKRKKPVNKDFVDYSLSPKGFNLDYMPIQSAEYNTPPTYSKSSNVGLKLTLPKPATFPYKKSNSNAMILSSQPLPSMENSHLWNLPLNRPQETVAEYKGGTVLKFKLGTKDIIPPTIMQNDISLSMDPYGEGFENKDVYDFHDDSDRDEDCCNFSIDEQPKKKKGGIKMKLPVAKQSKKPNKVPMGLSTNGIESLLQASLSVPSRSHGGTSPSTSEAIAGMLSISQNWPANKNRKYQQESLEEDVNKVHQDEDYIYPSLDNSDDEDIRIFKPRGRTKIDEAWNPKARVGPLLPKMNRPAREGTKKQAVEKVLEAAAARRSMTSSHKGGLTSPKRQYRRKKPKPKIEIRNSSNQISGSLLLSSGSTGNLPKTPNSIVSSSSNTTPPPAKPRKGMKTVKQRLGISKIQVYKQFYPGPLSFRKRKAFSSYQQRSYLQCSAASLNRKYRKWFISENTVVLVIPH</sequence>
<feature type="compositionally biased region" description="Low complexity" evidence="13">
    <location>
        <begin position="839"/>
        <end position="858"/>
    </location>
</feature>
<dbReference type="AlphaFoldDB" id="A0ABD1EDL5"/>
<dbReference type="Gene3D" id="1.20.58.1360">
    <property type="match status" value="1"/>
</dbReference>
<dbReference type="SMART" id="SM00558">
    <property type="entry name" value="JmjC"/>
    <property type="match status" value="1"/>
</dbReference>
<evidence type="ECO:0000256" key="13">
    <source>
        <dbReference type="SAM" id="MobiDB-lite"/>
    </source>
</evidence>
<protein>
    <recommendedName>
        <fullName evidence="18">[Histone H3]-dimethyl-L-lysine(36) demethylase</fullName>
    </recommendedName>
</protein>
<comment type="subcellular location">
    <subcellularLocation>
        <location evidence="1">Nucleus</location>
    </subcellularLocation>
</comment>
<dbReference type="InterPro" id="IPR019786">
    <property type="entry name" value="Zinc_finger_PHD-type_CS"/>
</dbReference>
<evidence type="ECO:0000256" key="5">
    <source>
        <dbReference type="ARBA" id="ARBA00022853"/>
    </source>
</evidence>
<dbReference type="GO" id="GO:0006325">
    <property type="term" value="P:chromatin organization"/>
    <property type="evidence" value="ECO:0007669"/>
    <property type="project" value="UniProtKB-KW"/>
</dbReference>
<evidence type="ECO:0000259" key="15">
    <source>
        <dbReference type="PROSITE" id="PS51184"/>
    </source>
</evidence>
<evidence type="ECO:0000313" key="17">
    <source>
        <dbReference type="Proteomes" id="UP001566132"/>
    </source>
</evidence>
<dbReference type="SUPFAM" id="SSF57903">
    <property type="entry name" value="FYVE/PHD zinc finger"/>
    <property type="match status" value="1"/>
</dbReference>
<evidence type="ECO:0000256" key="12">
    <source>
        <dbReference type="PROSITE-ProRule" id="PRU00146"/>
    </source>
</evidence>
<gene>
    <name evidence="16" type="ORF">ABEB36_010877</name>
</gene>
<dbReference type="SUPFAM" id="SSF51197">
    <property type="entry name" value="Clavaminate synthase-like"/>
    <property type="match status" value="1"/>
</dbReference>
<accession>A0ABD1EDL5</accession>
<evidence type="ECO:0000256" key="8">
    <source>
        <dbReference type="ARBA" id="ARBA00023004"/>
    </source>
</evidence>
<dbReference type="Gene3D" id="2.60.120.650">
    <property type="entry name" value="Cupin"/>
    <property type="match status" value="1"/>
</dbReference>